<dbReference type="EMBL" id="CT573071">
    <property type="protein sequence ID" value="CAJ74216.1"/>
    <property type="molecule type" value="Genomic_DNA"/>
</dbReference>
<reference evidence="1" key="2">
    <citation type="submission" date="2006-01" db="EMBL/GenBank/DDBJ databases">
        <authorList>
            <person name="Genoscope"/>
        </authorList>
    </citation>
    <scope>NUCLEOTIDE SEQUENCE</scope>
</reference>
<proteinExistence type="predicted"/>
<sequence length="100" mass="12000">MSSIIRLFFREFSDETMLSPGFSTGLFDLGFERITEMIIVMKQMMGMLKNIYLRVVIIYRKTKSLTSEVLYLLQTLIMQGWYEKRNFQYLYLIIRNTLAF</sequence>
<evidence type="ECO:0000313" key="1">
    <source>
        <dbReference type="EMBL" id="CAJ74216.1"/>
    </source>
</evidence>
<name>Q1Q2H2_KUEST</name>
<accession>Q1Q2H2</accession>
<gene>
    <name evidence="1" type="ORF">kuste3454</name>
</gene>
<dbReference type="AlphaFoldDB" id="Q1Q2H2"/>
<organism evidence="1">
    <name type="scientific">Kuenenia stuttgartiensis</name>
    <dbReference type="NCBI Taxonomy" id="174633"/>
    <lineage>
        <taxon>Bacteria</taxon>
        <taxon>Pseudomonadati</taxon>
        <taxon>Planctomycetota</taxon>
        <taxon>Candidatus Brocadiia</taxon>
        <taxon>Candidatus Brocadiales</taxon>
        <taxon>Candidatus Brocadiaceae</taxon>
        <taxon>Candidatus Kuenenia</taxon>
    </lineage>
</organism>
<protein>
    <submittedName>
        <fullName evidence="1">Uncharacterized protein</fullName>
    </submittedName>
</protein>
<dbReference type="RefSeq" id="WP_230405830.1">
    <property type="nucleotide sequence ID" value="NZ_CP049055.1"/>
</dbReference>
<reference evidence="1" key="1">
    <citation type="journal article" date="2006" name="Nature">
        <title>Deciphering the evolution and metabolism of an anammox bacterium from a community genome.</title>
        <authorList>
            <person name="Strous M."/>
            <person name="Pelletier E."/>
            <person name="Mangenot S."/>
            <person name="Rattei T."/>
            <person name="Lehner A."/>
            <person name="Taylor M.W."/>
            <person name="Horn M."/>
            <person name="Daims H."/>
            <person name="Bartol-Mavel D."/>
            <person name="Wincker P."/>
            <person name="Barbe V."/>
            <person name="Fonknechten N."/>
            <person name="Vallenet D."/>
            <person name="Segurens B."/>
            <person name="Schenowitz-Truong C."/>
            <person name="Medigue C."/>
            <person name="Collingro A."/>
            <person name="Snel B."/>
            <person name="Dutilh B.E."/>
            <person name="OpDenCamp H.J.M."/>
            <person name="vanDerDrift C."/>
            <person name="Cirpus I."/>
            <person name="vanDePas-Schoonen K.T."/>
            <person name="Harhangi H.R."/>
            <person name="vanNiftrik L."/>
            <person name="Schmid M."/>
            <person name="Keltjens J."/>
            <person name="vanDeVossenberg J."/>
            <person name="Kartal B."/>
            <person name="Meier H."/>
            <person name="Frishman D."/>
            <person name="Huynen M.A."/>
            <person name="Mewes H."/>
            <person name="Weissenbach J."/>
            <person name="Jetten M.S.M."/>
            <person name="Wagner M."/>
            <person name="LePaslier D."/>
        </authorList>
    </citation>
    <scope>NUCLEOTIDE SEQUENCE</scope>
</reference>